<dbReference type="SUPFAM" id="SSF52833">
    <property type="entry name" value="Thioredoxin-like"/>
    <property type="match status" value="1"/>
</dbReference>
<evidence type="ECO:0000313" key="11">
    <source>
        <dbReference type="EMBL" id="WAJ71527.1"/>
    </source>
</evidence>
<evidence type="ECO:0000256" key="3">
    <source>
        <dbReference type="ARBA" id="ARBA00004856"/>
    </source>
</evidence>
<dbReference type="Pfam" id="PF00462">
    <property type="entry name" value="Glutaredoxin"/>
    <property type="match status" value="1"/>
</dbReference>
<dbReference type="InterPro" id="IPR009908">
    <property type="entry name" value="Methylamine_util_MauE"/>
</dbReference>
<protein>
    <recommendedName>
        <fullName evidence="4">Methylamine utilization protein MauE</fullName>
    </recommendedName>
</protein>
<evidence type="ECO:0000256" key="1">
    <source>
        <dbReference type="ARBA" id="ARBA00003475"/>
    </source>
</evidence>
<keyword evidence="5 8" id="KW-0812">Transmembrane</keyword>
<organism evidence="11 12">
    <name type="scientific">Catenovulum adriaticum</name>
    <dbReference type="NCBI Taxonomy" id="2984846"/>
    <lineage>
        <taxon>Bacteria</taxon>
        <taxon>Pseudomonadati</taxon>
        <taxon>Pseudomonadota</taxon>
        <taxon>Gammaproteobacteria</taxon>
        <taxon>Alteromonadales</taxon>
        <taxon>Alteromonadaceae</taxon>
        <taxon>Catenovulum</taxon>
    </lineage>
</organism>
<proteinExistence type="predicted"/>
<comment type="pathway">
    <text evidence="3">One-carbon metabolism; methylamine degradation.</text>
</comment>
<sequence>MPTMAQNRIYRKKMCPWGQKAVQLLDEHNVSYQDHLFDSKDEEMQFKHELAVSTTPQIFLNGKHIGGYRELQQYLASPDKHVSKTSHWGLIWLLIASALLAVATGLNLKGFLGFALTSFASLKIMDLKAFAHRFKQYDLVYLKLPQYAYIFPFIQLILGLALLAGYFYLSLSLVAIVTGLVGISGIIKSLYIDKNSLKCSSVGGYYATPLTLSSLTEYLILLLVGVILTL</sequence>
<feature type="transmembrane region" description="Helical" evidence="8">
    <location>
        <begin position="87"/>
        <end position="104"/>
    </location>
</feature>
<dbReference type="Proteomes" id="UP001163726">
    <property type="component" value="Chromosome"/>
</dbReference>
<gene>
    <name evidence="11" type="ORF">OLW01_06950</name>
</gene>
<accession>A0ABY7APM9</accession>
<keyword evidence="7 8" id="KW-0472">Membrane</keyword>
<reference evidence="11" key="1">
    <citation type="submission" date="2022-10" db="EMBL/GenBank/DDBJ databases">
        <title>Catenovulum adriacola sp. nov. isolated in the Harbour of Susak.</title>
        <authorList>
            <person name="Schoch T."/>
            <person name="Reich S.J."/>
            <person name="Stoeferle S."/>
            <person name="Flaiz M."/>
            <person name="Kazda M."/>
            <person name="Riedel C.U."/>
            <person name="Duerre P."/>
        </authorList>
    </citation>
    <scope>NUCLEOTIDE SEQUENCE</scope>
    <source>
        <strain evidence="11">TS8</strain>
    </source>
</reference>
<evidence type="ECO:0000256" key="2">
    <source>
        <dbReference type="ARBA" id="ARBA00004141"/>
    </source>
</evidence>
<evidence type="ECO:0000256" key="6">
    <source>
        <dbReference type="ARBA" id="ARBA00022989"/>
    </source>
</evidence>
<keyword evidence="6 8" id="KW-1133">Transmembrane helix</keyword>
<dbReference type="Gene3D" id="3.40.30.10">
    <property type="entry name" value="Glutaredoxin"/>
    <property type="match status" value="1"/>
</dbReference>
<dbReference type="EMBL" id="CP109965">
    <property type="protein sequence ID" value="WAJ71527.1"/>
    <property type="molecule type" value="Genomic_DNA"/>
</dbReference>
<evidence type="ECO:0000256" key="8">
    <source>
        <dbReference type="SAM" id="Phobius"/>
    </source>
</evidence>
<feature type="domain" description="Glutaredoxin" evidence="9">
    <location>
        <begin position="9"/>
        <end position="65"/>
    </location>
</feature>
<evidence type="ECO:0000256" key="5">
    <source>
        <dbReference type="ARBA" id="ARBA00022692"/>
    </source>
</evidence>
<feature type="transmembrane region" description="Helical" evidence="8">
    <location>
        <begin position="173"/>
        <end position="192"/>
    </location>
</feature>
<evidence type="ECO:0000259" key="9">
    <source>
        <dbReference type="Pfam" id="PF00462"/>
    </source>
</evidence>
<feature type="transmembrane region" description="Helical" evidence="8">
    <location>
        <begin position="204"/>
        <end position="228"/>
    </location>
</feature>
<dbReference type="InterPro" id="IPR002109">
    <property type="entry name" value="Glutaredoxin"/>
</dbReference>
<keyword evidence="12" id="KW-1185">Reference proteome</keyword>
<feature type="domain" description="Methylamine utilisation protein MauE" evidence="10">
    <location>
        <begin position="110"/>
        <end position="228"/>
    </location>
</feature>
<feature type="transmembrane region" description="Helical" evidence="8">
    <location>
        <begin position="147"/>
        <end position="167"/>
    </location>
</feature>
<dbReference type="Pfam" id="PF07291">
    <property type="entry name" value="MauE"/>
    <property type="match status" value="1"/>
</dbReference>
<evidence type="ECO:0000313" key="12">
    <source>
        <dbReference type="Proteomes" id="UP001163726"/>
    </source>
</evidence>
<comment type="function">
    <text evidence="1">May be specifically involved in the processing, transport, and/or maturation of the MADH beta-subunit.</text>
</comment>
<evidence type="ECO:0000256" key="7">
    <source>
        <dbReference type="ARBA" id="ARBA00023136"/>
    </source>
</evidence>
<dbReference type="PROSITE" id="PS51354">
    <property type="entry name" value="GLUTAREDOXIN_2"/>
    <property type="match status" value="1"/>
</dbReference>
<evidence type="ECO:0000256" key="4">
    <source>
        <dbReference type="ARBA" id="ARBA00019078"/>
    </source>
</evidence>
<dbReference type="RefSeq" id="WP_268076074.1">
    <property type="nucleotide sequence ID" value="NZ_CP109965.1"/>
</dbReference>
<dbReference type="InterPro" id="IPR036249">
    <property type="entry name" value="Thioredoxin-like_sf"/>
</dbReference>
<evidence type="ECO:0000259" key="10">
    <source>
        <dbReference type="Pfam" id="PF07291"/>
    </source>
</evidence>
<name>A0ABY7APM9_9ALTE</name>
<comment type="subcellular location">
    <subcellularLocation>
        <location evidence="2">Membrane</location>
        <topology evidence="2">Multi-pass membrane protein</topology>
    </subcellularLocation>
</comment>